<evidence type="ECO:0000256" key="4">
    <source>
        <dbReference type="SAM" id="MobiDB-lite"/>
    </source>
</evidence>
<dbReference type="EMBL" id="JABRWJ010000002">
    <property type="protein sequence ID" value="NRF66451.1"/>
    <property type="molecule type" value="Genomic_DNA"/>
</dbReference>
<gene>
    <name evidence="7" type="primary">tssI</name>
    <name evidence="7" type="ORF">HLB44_05600</name>
</gene>
<feature type="region of interest" description="Disordered" evidence="4">
    <location>
        <begin position="645"/>
        <end position="675"/>
    </location>
</feature>
<dbReference type="Pfam" id="PF22178">
    <property type="entry name" value="Gp5_trimer_C"/>
    <property type="match status" value="2"/>
</dbReference>
<comment type="similarity">
    <text evidence="2">Belongs to the VgrG protein family.</text>
</comment>
<evidence type="ECO:0000259" key="5">
    <source>
        <dbReference type="Pfam" id="PF04717"/>
    </source>
</evidence>
<dbReference type="Pfam" id="PF05954">
    <property type="entry name" value="Phage_GPD"/>
    <property type="match status" value="1"/>
</dbReference>
<dbReference type="SUPFAM" id="SSF69349">
    <property type="entry name" value="Phage fibre proteins"/>
    <property type="match status" value="2"/>
</dbReference>
<proteinExistence type="inferred from homology"/>
<keyword evidence="8" id="KW-1185">Reference proteome</keyword>
<evidence type="ECO:0000256" key="1">
    <source>
        <dbReference type="ARBA" id="ARBA00004613"/>
    </source>
</evidence>
<comment type="caution">
    <text evidence="7">The sequence shown here is derived from an EMBL/GenBank/DDBJ whole genome shotgun (WGS) entry which is preliminary data.</text>
</comment>
<dbReference type="Pfam" id="PF04717">
    <property type="entry name" value="Phage_base_V"/>
    <property type="match status" value="1"/>
</dbReference>
<evidence type="ECO:0000256" key="2">
    <source>
        <dbReference type="ARBA" id="ARBA00005558"/>
    </source>
</evidence>
<dbReference type="InterPro" id="IPR037026">
    <property type="entry name" value="Vgr_OB-fold_dom_sf"/>
</dbReference>
<evidence type="ECO:0000259" key="6">
    <source>
        <dbReference type="Pfam" id="PF22178"/>
    </source>
</evidence>
<evidence type="ECO:0000313" key="7">
    <source>
        <dbReference type="EMBL" id="NRF66451.1"/>
    </source>
</evidence>
<protein>
    <submittedName>
        <fullName evidence="7">Type VI secretion system tip protein VgrG</fullName>
    </submittedName>
</protein>
<dbReference type="NCBIfam" id="TIGR01646">
    <property type="entry name" value="vgr_GE"/>
    <property type="match status" value="1"/>
</dbReference>
<feature type="domain" description="Gp5/Type VI secretion system Vgr C-terminal trimerisation" evidence="6">
    <location>
        <begin position="639"/>
        <end position="709"/>
    </location>
</feature>
<dbReference type="PANTHER" id="PTHR32305">
    <property type="match status" value="1"/>
</dbReference>
<dbReference type="Proteomes" id="UP000737171">
    <property type="component" value="Unassembled WGS sequence"/>
</dbReference>
<dbReference type="Gene3D" id="3.55.50.10">
    <property type="entry name" value="Baseplate protein-like domains"/>
    <property type="match status" value="1"/>
</dbReference>
<reference evidence="7 8" key="1">
    <citation type="submission" date="2020-05" db="EMBL/GenBank/DDBJ databases">
        <title>Aquincola sp. isolate from soil.</title>
        <authorList>
            <person name="Han J."/>
            <person name="Kim D.-U."/>
        </authorList>
    </citation>
    <scope>NUCLEOTIDE SEQUENCE [LARGE SCALE GENOMIC DNA]</scope>
    <source>
        <strain evidence="7 8">S2</strain>
    </source>
</reference>
<dbReference type="Gene3D" id="4.10.220.110">
    <property type="match status" value="1"/>
</dbReference>
<dbReference type="InterPro" id="IPR006533">
    <property type="entry name" value="T6SS_Vgr_RhsGE"/>
</dbReference>
<comment type="subcellular location">
    <subcellularLocation>
        <location evidence="1">Secreted</location>
    </subcellularLocation>
</comment>
<feature type="domain" description="Gp5/Type VI secretion system Vgr C-terminal trimerisation" evidence="6">
    <location>
        <begin position="466"/>
        <end position="571"/>
    </location>
</feature>
<dbReference type="InterPro" id="IPR050708">
    <property type="entry name" value="T6SS_VgrG/RHS"/>
</dbReference>
<dbReference type="Gene3D" id="2.40.50.230">
    <property type="entry name" value="Gp5 N-terminal domain"/>
    <property type="match status" value="1"/>
</dbReference>
<sequence>MPTTPITLTSPLPDGDLMFDSMSYASGLSMLEELQLNLLSEKADIEPDKLLGQTVNLKIELRDGEQRHICGYVARFGMGRHQGRYHGYRAEVVPWLWFLTRTADCRIFQEMTVPEIVEKVFADHDAIASYELKLTGSYRKRDYCVQYRETDFNFVSRLMEEEGIYWYFEHDEGAHKLIIVDETSAHAAMPGYEKLPYYANTGQLSPDVDFISNWSFSRGVRTGKVVLRSYNFETPSTNLEVSRNFGRGHDQAEHEQFDYQGDYLKKPEGQHLADMRIDELQTRHEQLGGISNAYGLASGHLFTLTRHPREDQNAEYLCVQAQVSAQVNGLEAGNDAGDYQCSFAAIPSGQQFRPPRRTPKPFVQGPQTAIVVGPAGEEIFTDKYGRVKVQFHWDRLGKKNETSSCWMRVSSPWAGKSFGFIQIPRIGQEVVVDFLEGDPDQPLITGRVYNAEQMPPWELPANMTQSGVLTRSSKGGAYGNANALRFEDKKGDEQVWLHAEKNQDIEVENDETHWVGHDRTKTIDHDETVHVKHDRTETVDNDETITVHHDRKERVDNDETISIGRDRTMVIERDKSEKVERNKKLHIVGNHSENIDGAMSVVIGKTLTETVLINYAETVGGAMELTVGAALAITVGAAMSENVAGTKSESIGGSKTESIGSNKTQSVGKSLTESVKENQTVTVGKDLNETIEGQHRVEVKKDATLKAKKVQITADDEISFKTGSAEIVMKKNGDITIKGNKITVKGSGDVIVKGSKIAEN</sequence>
<dbReference type="InterPro" id="IPR006531">
    <property type="entry name" value="Gp5/Vgr_OB"/>
</dbReference>
<dbReference type="Gene3D" id="2.30.110.50">
    <property type="match status" value="1"/>
</dbReference>
<feature type="domain" description="Gp5/Type VI secretion system Vgr protein OB-fold" evidence="5">
    <location>
        <begin position="382"/>
        <end position="449"/>
    </location>
</feature>
<organism evidence="7 8">
    <name type="scientific">Pseudaquabacterium terrae</name>
    <dbReference type="NCBI Taxonomy" id="2732868"/>
    <lineage>
        <taxon>Bacteria</taxon>
        <taxon>Pseudomonadati</taxon>
        <taxon>Pseudomonadota</taxon>
        <taxon>Betaproteobacteria</taxon>
        <taxon>Burkholderiales</taxon>
        <taxon>Sphaerotilaceae</taxon>
        <taxon>Pseudaquabacterium</taxon>
    </lineage>
</organism>
<dbReference type="NCBIfam" id="TIGR03361">
    <property type="entry name" value="VI_Rhs_Vgr"/>
    <property type="match status" value="1"/>
</dbReference>
<evidence type="ECO:0000313" key="8">
    <source>
        <dbReference type="Proteomes" id="UP000737171"/>
    </source>
</evidence>
<accession>A0ABX2ECR1</accession>
<dbReference type="InterPro" id="IPR054030">
    <property type="entry name" value="Gp5_Vgr_C"/>
</dbReference>
<name>A0ABX2ECR1_9BURK</name>
<dbReference type="SUPFAM" id="SSF69255">
    <property type="entry name" value="gp5 N-terminal domain-like"/>
    <property type="match status" value="1"/>
</dbReference>
<keyword evidence="3" id="KW-0964">Secreted</keyword>
<dbReference type="InterPro" id="IPR017847">
    <property type="entry name" value="T6SS_RhsGE_Vgr_subset"/>
</dbReference>
<dbReference type="PANTHER" id="PTHR32305:SF15">
    <property type="entry name" value="PROTEIN RHSA-RELATED"/>
    <property type="match status" value="1"/>
</dbReference>
<evidence type="ECO:0000256" key="3">
    <source>
        <dbReference type="ARBA" id="ARBA00022525"/>
    </source>
</evidence>
<dbReference type="SUPFAM" id="SSF69279">
    <property type="entry name" value="Phage tail proteins"/>
    <property type="match status" value="2"/>
</dbReference>